<feature type="compositionally biased region" description="Low complexity" evidence="1">
    <location>
        <begin position="174"/>
        <end position="190"/>
    </location>
</feature>
<reference evidence="2 3" key="1">
    <citation type="submission" date="2024-10" db="EMBL/GenBank/DDBJ databases">
        <title>The Natural Products Discovery Center: Release of the First 8490 Sequenced Strains for Exploring Actinobacteria Biosynthetic Diversity.</title>
        <authorList>
            <person name="Kalkreuter E."/>
            <person name="Kautsar S.A."/>
            <person name="Yang D."/>
            <person name="Bader C.D."/>
            <person name="Teijaro C.N."/>
            <person name="Fluegel L."/>
            <person name="Davis C.M."/>
            <person name="Simpson J.R."/>
            <person name="Lauterbach L."/>
            <person name="Steele A.D."/>
            <person name="Gui C."/>
            <person name="Meng S."/>
            <person name="Li G."/>
            <person name="Viehrig K."/>
            <person name="Ye F."/>
            <person name="Su P."/>
            <person name="Kiefer A.F."/>
            <person name="Nichols A."/>
            <person name="Cepeda A.J."/>
            <person name="Yan W."/>
            <person name="Fan B."/>
            <person name="Jiang Y."/>
            <person name="Adhikari A."/>
            <person name="Zheng C.-J."/>
            <person name="Schuster L."/>
            <person name="Cowan T.M."/>
            <person name="Smanski M.J."/>
            <person name="Chevrette M.G."/>
            <person name="De Carvalho L.P.S."/>
            <person name="Shen B."/>
        </authorList>
    </citation>
    <scope>NUCLEOTIDE SEQUENCE [LARGE SCALE GENOMIC DNA]</scope>
    <source>
        <strain evidence="2 3">NPDC053399</strain>
    </source>
</reference>
<feature type="compositionally biased region" description="Basic and acidic residues" evidence="1">
    <location>
        <begin position="96"/>
        <end position="106"/>
    </location>
</feature>
<keyword evidence="3" id="KW-1185">Reference proteome</keyword>
<sequence>MLTPAQFPSVLADDYPQACEVLGLEPARDGYGLLFGQDGGGARWTVAITDTALVACALAAWDCGLEYDLSPDERYVAAALPGWPLPVAVAAPGVPDPHDPSEEEGGRPPLAPPDLETWGGAQRRLGADEIALRWWAWREQLTDDADEAAPGDDAATEEAPTSEGGAPGGATAGDEAPVAATAPDAAPDTEATNDEATSDEAATGDTTADEVATDNAAGNDTAGTVAVQHAGVRRALESAEAYLSSPPPPGRVRAAHGAVRADGPGWSLVARTDDMAFVLLDDEPGEVHPVRRGPALPALLEALDRLAARPV</sequence>
<feature type="region of interest" description="Disordered" evidence="1">
    <location>
        <begin position="91"/>
        <end position="119"/>
    </location>
</feature>
<dbReference type="EMBL" id="JBITYG010000003">
    <property type="protein sequence ID" value="MFI9101278.1"/>
    <property type="molecule type" value="Genomic_DNA"/>
</dbReference>
<gene>
    <name evidence="2" type="ORF">ACIGXA_12205</name>
</gene>
<evidence type="ECO:0000256" key="1">
    <source>
        <dbReference type="SAM" id="MobiDB-lite"/>
    </source>
</evidence>
<feature type="region of interest" description="Disordered" evidence="1">
    <location>
        <begin position="145"/>
        <end position="225"/>
    </location>
</feature>
<organism evidence="2 3">
    <name type="scientific">Streptomyces fildesensis</name>
    <dbReference type="NCBI Taxonomy" id="375757"/>
    <lineage>
        <taxon>Bacteria</taxon>
        <taxon>Bacillati</taxon>
        <taxon>Actinomycetota</taxon>
        <taxon>Actinomycetes</taxon>
        <taxon>Kitasatosporales</taxon>
        <taxon>Streptomycetaceae</taxon>
        <taxon>Streptomyces</taxon>
    </lineage>
</organism>
<feature type="region of interest" description="Disordered" evidence="1">
    <location>
        <begin position="238"/>
        <end position="257"/>
    </location>
</feature>
<dbReference type="Proteomes" id="UP001614394">
    <property type="component" value="Unassembled WGS sequence"/>
</dbReference>
<evidence type="ECO:0008006" key="4">
    <source>
        <dbReference type="Google" id="ProtNLM"/>
    </source>
</evidence>
<feature type="compositionally biased region" description="Acidic residues" evidence="1">
    <location>
        <begin position="145"/>
        <end position="156"/>
    </location>
</feature>
<evidence type="ECO:0000313" key="2">
    <source>
        <dbReference type="EMBL" id="MFI9101278.1"/>
    </source>
</evidence>
<evidence type="ECO:0000313" key="3">
    <source>
        <dbReference type="Proteomes" id="UP001614394"/>
    </source>
</evidence>
<name>A0ABW8C4D1_9ACTN</name>
<dbReference type="RefSeq" id="WP_399648488.1">
    <property type="nucleotide sequence ID" value="NZ_JBITYG010000003.1"/>
</dbReference>
<comment type="caution">
    <text evidence="2">The sequence shown here is derived from an EMBL/GenBank/DDBJ whole genome shotgun (WGS) entry which is preliminary data.</text>
</comment>
<accession>A0ABW8C4D1</accession>
<protein>
    <recommendedName>
        <fullName evidence="4">Integral membrane protein</fullName>
    </recommendedName>
</protein>
<proteinExistence type="predicted"/>